<dbReference type="InterPro" id="IPR005162">
    <property type="entry name" value="Retrotrans_gag_dom"/>
</dbReference>
<feature type="domain" description="Retrotransposon gag" evidence="1">
    <location>
        <begin position="11"/>
        <end position="57"/>
    </location>
</feature>
<dbReference type="Proteomes" id="UP001454036">
    <property type="component" value="Unassembled WGS sequence"/>
</dbReference>
<keyword evidence="3" id="KW-1185">Reference proteome</keyword>
<evidence type="ECO:0000313" key="2">
    <source>
        <dbReference type="EMBL" id="GAA0174020.1"/>
    </source>
</evidence>
<dbReference type="Gene3D" id="2.40.70.10">
    <property type="entry name" value="Acid Proteases"/>
    <property type="match status" value="1"/>
</dbReference>
<proteinExistence type="predicted"/>
<sequence length="247" mass="27967">MIRRFRSLPTGSMYREFLALKQTGTVREYRKKFELLASSLEGISEEVLETTFINGLKVDIGYEVTVFRPNGLEQPMELAQKLPPLTTTIKADEGFRTLSESELQQKRAKILCYKCDENYSPDHRCKKKELQVLLLQDGLEFSNELEKEEDEPKKRDFENQVVEVGATHNFISNVLVNKLQLTLTETTPYGVVLGTGQATKTKGICKGVTLTLQGVEIIEDFLPLDLRSIDLILDIQGLETLGVTHIN</sequence>
<dbReference type="AlphaFoldDB" id="A0AAV3RFX1"/>
<evidence type="ECO:0000259" key="1">
    <source>
        <dbReference type="Pfam" id="PF03732"/>
    </source>
</evidence>
<dbReference type="CDD" id="cd00303">
    <property type="entry name" value="retropepsin_like"/>
    <property type="match status" value="1"/>
</dbReference>
<dbReference type="EMBL" id="BAABME010008870">
    <property type="protein sequence ID" value="GAA0174020.1"/>
    <property type="molecule type" value="Genomic_DNA"/>
</dbReference>
<dbReference type="InterPro" id="IPR032567">
    <property type="entry name" value="RTL1-rel"/>
</dbReference>
<accession>A0AAV3RFX1</accession>
<gene>
    <name evidence="2" type="ORF">LIER_27497</name>
</gene>
<dbReference type="PANTHER" id="PTHR15503:SF22">
    <property type="entry name" value="TRANSPOSON TY3-I GAG POLYPROTEIN"/>
    <property type="match status" value="1"/>
</dbReference>
<dbReference type="InterPro" id="IPR021109">
    <property type="entry name" value="Peptidase_aspartic_dom_sf"/>
</dbReference>
<protein>
    <recommendedName>
        <fullName evidence="1">Retrotransposon gag domain-containing protein</fullName>
    </recommendedName>
</protein>
<dbReference type="Pfam" id="PF03732">
    <property type="entry name" value="Retrotrans_gag"/>
    <property type="match status" value="1"/>
</dbReference>
<evidence type="ECO:0000313" key="3">
    <source>
        <dbReference type="Proteomes" id="UP001454036"/>
    </source>
</evidence>
<organism evidence="2 3">
    <name type="scientific">Lithospermum erythrorhizon</name>
    <name type="common">Purple gromwell</name>
    <name type="synonym">Lithospermum officinale var. erythrorhizon</name>
    <dbReference type="NCBI Taxonomy" id="34254"/>
    <lineage>
        <taxon>Eukaryota</taxon>
        <taxon>Viridiplantae</taxon>
        <taxon>Streptophyta</taxon>
        <taxon>Embryophyta</taxon>
        <taxon>Tracheophyta</taxon>
        <taxon>Spermatophyta</taxon>
        <taxon>Magnoliopsida</taxon>
        <taxon>eudicotyledons</taxon>
        <taxon>Gunneridae</taxon>
        <taxon>Pentapetalae</taxon>
        <taxon>asterids</taxon>
        <taxon>lamiids</taxon>
        <taxon>Boraginales</taxon>
        <taxon>Boraginaceae</taxon>
        <taxon>Boraginoideae</taxon>
        <taxon>Lithospermeae</taxon>
        <taxon>Lithospermum</taxon>
    </lineage>
</organism>
<comment type="caution">
    <text evidence="2">The sequence shown here is derived from an EMBL/GenBank/DDBJ whole genome shotgun (WGS) entry which is preliminary data.</text>
</comment>
<name>A0AAV3RFX1_LITER</name>
<dbReference type="Pfam" id="PF08284">
    <property type="entry name" value="RVP_2"/>
    <property type="match status" value="1"/>
</dbReference>
<reference evidence="2 3" key="1">
    <citation type="submission" date="2024-01" db="EMBL/GenBank/DDBJ databases">
        <title>The complete chloroplast genome sequence of Lithospermum erythrorhizon: insights into the phylogenetic relationship among Boraginaceae species and the maternal lineages of purple gromwells.</title>
        <authorList>
            <person name="Okada T."/>
            <person name="Watanabe K."/>
        </authorList>
    </citation>
    <scope>NUCLEOTIDE SEQUENCE [LARGE SCALE GENOMIC DNA]</scope>
</reference>
<dbReference type="PANTHER" id="PTHR15503">
    <property type="entry name" value="LDOC1 RELATED"/>
    <property type="match status" value="1"/>
</dbReference>